<sequence length="385" mass="41626">MLSEVSLLTQTLQLLLGRSTLLGNQWMSPLLDIGEQNIGQSVQVCDAQVGESLGRRVDFSVDQVSLHSVWVGLLPVQELLESSHAFGQRQRNLVVGKVVGERTHSRCVLRDTVDHSSDFQEAQLFWSVQLISSAHGGVVVSNLLQCSGDIEHVHGIDFFGVFVRRPHLQLGSQVVQQVVFTAKHGRRSDNGGVGQNVTHNSLRNALCSVVDGRRRRVSVVGRHINISWVSRFLDGLGDSFGDSNVHVGNGKVLGPVVGTNTVENNVRVSHGLGNGVQVSGVKLNKVHHTQIAADFQKTLFHVVSERNHDVGAVLGQLRVQVAAQKARGSENSGSVACSGRTASWPHRNIDFSVSGDVDIRAQKRSVDGSRSGHRGPHRSSQHGGG</sequence>
<dbReference type="KEGG" id="clu:CLUG_01992"/>
<feature type="region of interest" description="Disordered" evidence="1">
    <location>
        <begin position="362"/>
        <end position="385"/>
    </location>
</feature>
<dbReference type="EMBL" id="CH408077">
    <property type="protein sequence ID" value="EEQ37870.1"/>
    <property type="molecule type" value="Genomic_DNA"/>
</dbReference>
<dbReference type="VEuPathDB" id="FungiDB:CLUG_01992"/>
<accession>C4Y1B0</accession>
<name>C4Y1B0_CLAL4</name>
<dbReference type="AlphaFoldDB" id="C4Y1B0"/>
<gene>
    <name evidence="2" type="ORF">CLUG_01992</name>
</gene>
<feature type="compositionally biased region" description="Basic residues" evidence="1">
    <location>
        <begin position="371"/>
        <end position="385"/>
    </location>
</feature>
<dbReference type="InParanoid" id="C4Y1B0"/>
<protein>
    <submittedName>
        <fullName evidence="2">Uncharacterized protein</fullName>
    </submittedName>
</protein>
<dbReference type="Proteomes" id="UP000007703">
    <property type="component" value="Unassembled WGS sequence"/>
</dbReference>
<organism evidence="2 3">
    <name type="scientific">Clavispora lusitaniae (strain ATCC 42720)</name>
    <name type="common">Yeast</name>
    <name type="synonym">Candida lusitaniae</name>
    <dbReference type="NCBI Taxonomy" id="306902"/>
    <lineage>
        <taxon>Eukaryota</taxon>
        <taxon>Fungi</taxon>
        <taxon>Dikarya</taxon>
        <taxon>Ascomycota</taxon>
        <taxon>Saccharomycotina</taxon>
        <taxon>Pichiomycetes</taxon>
        <taxon>Metschnikowiaceae</taxon>
        <taxon>Clavispora</taxon>
    </lineage>
</organism>
<dbReference type="HOGENOM" id="CLU_717638_0_0_1"/>
<reference evidence="2 3" key="1">
    <citation type="journal article" date="2009" name="Nature">
        <title>Evolution of pathogenicity and sexual reproduction in eight Candida genomes.</title>
        <authorList>
            <person name="Butler G."/>
            <person name="Rasmussen M.D."/>
            <person name="Lin M.F."/>
            <person name="Santos M.A."/>
            <person name="Sakthikumar S."/>
            <person name="Munro C.A."/>
            <person name="Rheinbay E."/>
            <person name="Grabherr M."/>
            <person name="Forche A."/>
            <person name="Reedy J.L."/>
            <person name="Agrafioti I."/>
            <person name="Arnaud M.B."/>
            <person name="Bates S."/>
            <person name="Brown A.J."/>
            <person name="Brunke S."/>
            <person name="Costanzo M.C."/>
            <person name="Fitzpatrick D.A."/>
            <person name="de Groot P.W."/>
            <person name="Harris D."/>
            <person name="Hoyer L.L."/>
            <person name="Hube B."/>
            <person name="Klis F.M."/>
            <person name="Kodira C."/>
            <person name="Lennard N."/>
            <person name="Logue M.E."/>
            <person name="Martin R."/>
            <person name="Neiman A.M."/>
            <person name="Nikolaou E."/>
            <person name="Quail M.A."/>
            <person name="Quinn J."/>
            <person name="Santos M.C."/>
            <person name="Schmitzberger F.F."/>
            <person name="Sherlock G."/>
            <person name="Shah P."/>
            <person name="Silverstein K.A."/>
            <person name="Skrzypek M.S."/>
            <person name="Soll D."/>
            <person name="Staggs R."/>
            <person name="Stansfield I."/>
            <person name="Stumpf M.P."/>
            <person name="Sudbery P.E."/>
            <person name="Srikantha T."/>
            <person name="Zeng Q."/>
            <person name="Berman J."/>
            <person name="Berriman M."/>
            <person name="Heitman J."/>
            <person name="Gow N.A."/>
            <person name="Lorenz M.C."/>
            <person name="Birren B.W."/>
            <person name="Kellis M."/>
            <person name="Cuomo C.A."/>
        </authorList>
    </citation>
    <scope>NUCLEOTIDE SEQUENCE [LARGE SCALE GENOMIC DNA]</scope>
    <source>
        <strain evidence="2 3">ATCC 42720</strain>
    </source>
</reference>
<evidence type="ECO:0000313" key="2">
    <source>
        <dbReference type="EMBL" id="EEQ37870.1"/>
    </source>
</evidence>
<evidence type="ECO:0000256" key="1">
    <source>
        <dbReference type="SAM" id="MobiDB-lite"/>
    </source>
</evidence>
<proteinExistence type="predicted"/>
<evidence type="ECO:0000313" key="3">
    <source>
        <dbReference type="Proteomes" id="UP000007703"/>
    </source>
</evidence>